<feature type="signal peptide" evidence="4">
    <location>
        <begin position="1"/>
        <end position="26"/>
    </location>
</feature>
<dbReference type="Proteomes" id="UP001500363">
    <property type="component" value="Unassembled WGS sequence"/>
</dbReference>
<dbReference type="Gene3D" id="2.70.98.10">
    <property type="match status" value="1"/>
</dbReference>
<evidence type="ECO:0000256" key="3">
    <source>
        <dbReference type="ARBA" id="ARBA00023239"/>
    </source>
</evidence>
<accession>A0ABP4LEF2</accession>
<evidence type="ECO:0000259" key="6">
    <source>
        <dbReference type="Pfam" id="PF02884"/>
    </source>
</evidence>
<feature type="domain" description="Polysaccharide lyase family 8 central" evidence="5">
    <location>
        <begin position="396"/>
        <end position="658"/>
    </location>
</feature>
<keyword evidence="3 8" id="KW-0456">Lyase</keyword>
<evidence type="ECO:0000313" key="9">
    <source>
        <dbReference type="Proteomes" id="UP001500363"/>
    </source>
</evidence>
<name>A0ABP4LEF2_9ACTN</name>
<evidence type="ECO:0000256" key="4">
    <source>
        <dbReference type="SAM" id="SignalP"/>
    </source>
</evidence>
<proteinExistence type="inferred from homology"/>
<keyword evidence="9" id="KW-1185">Reference proteome</keyword>
<dbReference type="Pfam" id="PF02884">
    <property type="entry name" value="Lyase_8_C"/>
    <property type="match status" value="1"/>
</dbReference>
<dbReference type="EMBL" id="BAAANC010000001">
    <property type="protein sequence ID" value="GAA1522022.1"/>
    <property type="molecule type" value="Genomic_DNA"/>
</dbReference>
<dbReference type="Pfam" id="PF02278">
    <property type="entry name" value="Lyase_8"/>
    <property type="match status" value="1"/>
</dbReference>
<evidence type="ECO:0000259" key="7">
    <source>
        <dbReference type="Pfam" id="PF08124"/>
    </source>
</evidence>
<evidence type="ECO:0000259" key="5">
    <source>
        <dbReference type="Pfam" id="PF02278"/>
    </source>
</evidence>
<dbReference type="GO" id="GO:0016829">
    <property type="term" value="F:lyase activity"/>
    <property type="evidence" value="ECO:0007669"/>
    <property type="project" value="UniProtKB-KW"/>
</dbReference>
<dbReference type="InterPro" id="IPR011013">
    <property type="entry name" value="Gal_mutarotase_sf_dom"/>
</dbReference>
<dbReference type="SUPFAM" id="SSF48230">
    <property type="entry name" value="Chondroitin AC/alginate lyase"/>
    <property type="match status" value="1"/>
</dbReference>
<dbReference type="Gene3D" id="1.50.10.100">
    <property type="entry name" value="Chondroitin AC/alginate lyase"/>
    <property type="match status" value="1"/>
</dbReference>
<evidence type="ECO:0000256" key="1">
    <source>
        <dbReference type="ARBA" id="ARBA00006699"/>
    </source>
</evidence>
<feature type="domain" description="Polysaccharide lyase 8 N-terminal alpha-helical" evidence="7">
    <location>
        <begin position="39"/>
        <end position="358"/>
    </location>
</feature>
<dbReference type="PANTHER" id="PTHR38481">
    <property type="entry name" value="HYALURONATE LYASE"/>
    <property type="match status" value="1"/>
</dbReference>
<comment type="similarity">
    <text evidence="1">Belongs to the polysaccharide lyase 8 family.</text>
</comment>
<dbReference type="PROSITE" id="PS51318">
    <property type="entry name" value="TAT"/>
    <property type="match status" value="1"/>
</dbReference>
<dbReference type="SUPFAM" id="SSF49863">
    <property type="entry name" value="Hyaluronate lyase-like, C-terminal domain"/>
    <property type="match status" value="1"/>
</dbReference>
<dbReference type="CDD" id="cd01083">
    <property type="entry name" value="GAG_Lyase"/>
    <property type="match status" value="1"/>
</dbReference>
<dbReference type="InterPro" id="IPR003159">
    <property type="entry name" value="Lyase_8_central_dom"/>
</dbReference>
<dbReference type="PANTHER" id="PTHR38481:SF1">
    <property type="entry name" value="HYALURONATE LYASE"/>
    <property type="match status" value="1"/>
</dbReference>
<reference evidence="9" key="1">
    <citation type="journal article" date="2019" name="Int. J. Syst. Evol. Microbiol.">
        <title>The Global Catalogue of Microorganisms (GCM) 10K type strain sequencing project: providing services to taxonomists for standard genome sequencing and annotation.</title>
        <authorList>
            <consortium name="The Broad Institute Genomics Platform"/>
            <consortium name="The Broad Institute Genome Sequencing Center for Infectious Disease"/>
            <person name="Wu L."/>
            <person name="Ma J."/>
        </authorList>
    </citation>
    <scope>NUCLEOTIDE SEQUENCE [LARGE SCALE GENOMIC DNA]</scope>
    <source>
        <strain evidence="9">JCM 14303</strain>
    </source>
</reference>
<evidence type="ECO:0000256" key="2">
    <source>
        <dbReference type="ARBA" id="ARBA00022729"/>
    </source>
</evidence>
<gene>
    <name evidence="8" type="ORF">GCM10009741_24040</name>
</gene>
<keyword evidence="2 4" id="KW-0732">Signal</keyword>
<organism evidence="8 9">
    <name type="scientific">Kribbella lupini</name>
    <dbReference type="NCBI Taxonomy" id="291602"/>
    <lineage>
        <taxon>Bacteria</taxon>
        <taxon>Bacillati</taxon>
        <taxon>Actinomycetota</taxon>
        <taxon>Actinomycetes</taxon>
        <taxon>Propionibacteriales</taxon>
        <taxon>Kribbellaceae</taxon>
        <taxon>Kribbella</taxon>
    </lineage>
</organism>
<dbReference type="InterPro" id="IPR011071">
    <property type="entry name" value="Lyase_8-like_C"/>
</dbReference>
<dbReference type="Gene3D" id="2.60.220.10">
    <property type="entry name" value="Polysaccharide lyase family 8-like, C-terminal"/>
    <property type="match status" value="1"/>
</dbReference>
<feature type="chain" id="PRO_5046886014" evidence="4">
    <location>
        <begin position="27"/>
        <end position="781"/>
    </location>
</feature>
<dbReference type="RefSeq" id="WP_344173105.1">
    <property type="nucleotide sequence ID" value="NZ_BAAANC010000001.1"/>
</dbReference>
<feature type="domain" description="Polysaccharide lyase family 8 C-terminal" evidence="6">
    <location>
        <begin position="672"/>
        <end position="733"/>
    </location>
</feature>
<protein>
    <submittedName>
        <fullName evidence="8">Polysaccharide lyase 8 family protein</fullName>
    </submittedName>
</protein>
<comment type="caution">
    <text evidence="8">The sequence shown here is derived from an EMBL/GenBank/DDBJ whole genome shotgun (WGS) entry which is preliminary data.</text>
</comment>
<dbReference type="InterPro" id="IPR008929">
    <property type="entry name" value="Chondroitin_lyas"/>
</dbReference>
<dbReference type="InterPro" id="IPR012970">
    <property type="entry name" value="Lyase_8_alpha_N"/>
</dbReference>
<dbReference type="InterPro" id="IPR038970">
    <property type="entry name" value="Lyase_8"/>
</dbReference>
<dbReference type="InterPro" id="IPR014718">
    <property type="entry name" value="GH-type_carb-bd"/>
</dbReference>
<dbReference type="SUPFAM" id="SSF74650">
    <property type="entry name" value="Galactose mutarotase-like"/>
    <property type="match status" value="1"/>
</dbReference>
<evidence type="ECO:0000313" key="8">
    <source>
        <dbReference type="EMBL" id="GAA1522022.1"/>
    </source>
</evidence>
<dbReference type="InterPro" id="IPR006311">
    <property type="entry name" value="TAT_signal"/>
</dbReference>
<sequence length="781" mass="83791">MRRRTFLTLSTAAAAATTLNLPTASAAAPADFAALRAKWAADLTGRDVIDPADPDFKAALGRIDAAVASSLTKLDRSTTRTLVFTDQPLTADPSVANTYVRLEQMATAWSTPGSAYHQAPALLADVLAALESMNTLIYQAGTVEFGNWWSWEIGATRPLASTMVLLYDEIPAEARDRYCAAIDHFVPDPYYMFPPARRALSTGANRVDLCQAIIVRALVTDDEAKLVHARDGLSDTWQYVTTGDGFYRDGSFVQHTWVAYTGTYGHVLLSGIGKLLALLAGSPWEVTDPKRQILFDSVAKAYLPVVHDLRMTDFVRGRAVSRSNASDHDDGYTAAEAILRLAGGVDAALAARWRSAVAGWVRRDTYGNMLTGATIPRVALVKSLAGVTPAAEPDGHTLFASMDRSIHRRGGWAYAISMASRRIAYYEAGNGENDHGYHTGSGMTYLYDRDNGQYADAFWPTVDRYRLPGTTVDKLPLPPKAGGEWGAARPATATWVGGSTLAGYAAVGQDLEAPSSPMRARKSWFCFDEYVVALGAGITGTSGHAVETVIENRNLHAGGTNKLVVDGALKVPALGDTADVARVRWAHVEGVAGYVFLSSPGAATTVRALREARTGSWRDINTGGSPTPITRRYLTLWFDHGVDPANASYAYLVAPGASVERTQQLARSSALRVLANTADVQAVAHSGLTLANFWRPGHVGNLFAGHPLSVIQRQRGRDIEIALSDPTQLATTISLRADLPGARVVQADEGVTTRRTPRGVEITVDVRGAAGASRVVKLRVG</sequence>
<dbReference type="Pfam" id="PF08124">
    <property type="entry name" value="Lyase_8_N"/>
    <property type="match status" value="1"/>
</dbReference>
<dbReference type="InterPro" id="IPR004103">
    <property type="entry name" value="Lyase_8_C"/>
</dbReference>